<evidence type="ECO:0000313" key="2">
    <source>
        <dbReference type="Proteomes" id="UP000657918"/>
    </source>
</evidence>
<name>A0A835MSQ0_9ROSI</name>
<dbReference type="AlphaFoldDB" id="A0A835MSQ0"/>
<reference evidence="1 2" key="1">
    <citation type="submission" date="2020-10" db="EMBL/GenBank/DDBJ databases">
        <title>Plant Genome Project.</title>
        <authorList>
            <person name="Zhang R.-G."/>
        </authorList>
    </citation>
    <scope>NUCLEOTIDE SEQUENCE [LARGE SCALE GENOMIC DNA]</scope>
    <source>
        <strain evidence="1">FAFU-HL-1</strain>
        <tissue evidence="1">Leaf</tissue>
    </source>
</reference>
<comment type="caution">
    <text evidence="1">The sequence shown here is derived from an EMBL/GenBank/DDBJ whole genome shotgun (WGS) entry which is preliminary data.</text>
</comment>
<evidence type="ECO:0000313" key="1">
    <source>
        <dbReference type="EMBL" id="KAF9675184.1"/>
    </source>
</evidence>
<accession>A0A835MSQ0</accession>
<protein>
    <submittedName>
        <fullName evidence="1">Uncharacterized protein</fullName>
    </submittedName>
</protein>
<proteinExistence type="predicted"/>
<dbReference type="OrthoDB" id="418495at2759"/>
<sequence>MQGILPMLWPLKQSTIDFLSVPDFYGWCSRKLFNLQQEMNEFHNKEQMLLLHQTSSYMCTTSSAVADLTKVFNYLPIRGLGKQCITLGACWDFQQAAAVLILHPRGSLPLRVSDPVEKLVTTK</sequence>
<dbReference type="Proteomes" id="UP000657918">
    <property type="component" value="Unassembled WGS sequence"/>
</dbReference>
<keyword evidence="2" id="KW-1185">Reference proteome</keyword>
<gene>
    <name evidence="1" type="ORF">SADUNF_Sadunf09G0005800</name>
</gene>
<organism evidence="1 2">
    <name type="scientific">Salix dunnii</name>
    <dbReference type="NCBI Taxonomy" id="1413687"/>
    <lineage>
        <taxon>Eukaryota</taxon>
        <taxon>Viridiplantae</taxon>
        <taxon>Streptophyta</taxon>
        <taxon>Embryophyta</taxon>
        <taxon>Tracheophyta</taxon>
        <taxon>Spermatophyta</taxon>
        <taxon>Magnoliopsida</taxon>
        <taxon>eudicotyledons</taxon>
        <taxon>Gunneridae</taxon>
        <taxon>Pentapetalae</taxon>
        <taxon>rosids</taxon>
        <taxon>fabids</taxon>
        <taxon>Malpighiales</taxon>
        <taxon>Salicaceae</taxon>
        <taxon>Saliceae</taxon>
        <taxon>Salix</taxon>
    </lineage>
</organism>
<dbReference type="EMBL" id="JADGMS010000009">
    <property type="protein sequence ID" value="KAF9675184.1"/>
    <property type="molecule type" value="Genomic_DNA"/>
</dbReference>